<dbReference type="InterPro" id="IPR000385">
    <property type="entry name" value="MoaA_NifB_PqqE_Fe-S-bd_CS"/>
</dbReference>
<evidence type="ECO:0000259" key="7">
    <source>
        <dbReference type="PROSITE" id="PS51918"/>
    </source>
</evidence>
<comment type="caution">
    <text evidence="8">The sequence shown here is derived from an EMBL/GenBank/DDBJ whole genome shotgun (WGS) entry which is preliminary data.</text>
</comment>
<dbReference type="Gene3D" id="3.20.20.70">
    <property type="entry name" value="Aldolase class I"/>
    <property type="match status" value="1"/>
</dbReference>
<dbReference type="InterPro" id="IPR058240">
    <property type="entry name" value="rSAM_sf"/>
</dbReference>
<dbReference type="InterPro" id="IPR007197">
    <property type="entry name" value="rSAM"/>
</dbReference>
<dbReference type="InterPro" id="IPR024001">
    <property type="entry name" value="Cys-rich_pep_rSAM_mat_CcpM"/>
</dbReference>
<evidence type="ECO:0000256" key="2">
    <source>
        <dbReference type="ARBA" id="ARBA00022485"/>
    </source>
</evidence>
<evidence type="ECO:0000256" key="6">
    <source>
        <dbReference type="ARBA" id="ARBA00023014"/>
    </source>
</evidence>
<dbReference type="Pfam" id="PF04055">
    <property type="entry name" value="Radical_SAM"/>
    <property type="match status" value="1"/>
</dbReference>
<keyword evidence="4" id="KW-0479">Metal-binding</keyword>
<protein>
    <submittedName>
        <fullName evidence="8">Cys-rich peptide radical SAM maturase CcpM</fullName>
    </submittedName>
</protein>
<evidence type="ECO:0000313" key="8">
    <source>
        <dbReference type="EMBL" id="MBE5063881.1"/>
    </source>
</evidence>
<dbReference type="Proteomes" id="UP000758652">
    <property type="component" value="Unassembled WGS sequence"/>
</dbReference>
<gene>
    <name evidence="8" type="primary">ccpM</name>
    <name evidence="8" type="ORF">INF30_11520</name>
</gene>
<dbReference type="CDD" id="cd01335">
    <property type="entry name" value="Radical_SAM"/>
    <property type="match status" value="1"/>
</dbReference>
<dbReference type="SFLD" id="SFLDS00029">
    <property type="entry name" value="Radical_SAM"/>
    <property type="match status" value="1"/>
</dbReference>
<comment type="cofactor">
    <cofactor evidence="1">
        <name>[4Fe-4S] cluster</name>
        <dbReference type="ChEBI" id="CHEBI:49883"/>
    </cofactor>
</comment>
<accession>A0ABR9RLL8</accession>
<evidence type="ECO:0000256" key="3">
    <source>
        <dbReference type="ARBA" id="ARBA00022691"/>
    </source>
</evidence>
<dbReference type="SFLD" id="SFLDG01067">
    <property type="entry name" value="SPASM/twitch_domain_containing"/>
    <property type="match status" value="1"/>
</dbReference>
<dbReference type="PROSITE" id="PS01305">
    <property type="entry name" value="MOAA_NIFB_PQQE"/>
    <property type="match status" value="1"/>
</dbReference>
<keyword evidence="6" id="KW-0411">Iron-sulfur</keyword>
<reference evidence="8 9" key="1">
    <citation type="submission" date="2020-10" db="EMBL/GenBank/DDBJ databases">
        <title>ChiBAC.</title>
        <authorList>
            <person name="Zenner C."/>
            <person name="Hitch T.C.A."/>
            <person name="Clavel T."/>
        </authorList>
    </citation>
    <scope>NUCLEOTIDE SEQUENCE [LARGE SCALE GENOMIC DNA]</scope>
    <source>
        <strain evidence="8 9">DSM 108991</strain>
    </source>
</reference>
<evidence type="ECO:0000313" key="9">
    <source>
        <dbReference type="Proteomes" id="UP000758652"/>
    </source>
</evidence>
<evidence type="ECO:0000256" key="1">
    <source>
        <dbReference type="ARBA" id="ARBA00001966"/>
    </source>
</evidence>
<feature type="domain" description="Radical SAM core" evidence="7">
    <location>
        <begin position="79"/>
        <end position="315"/>
    </location>
</feature>
<dbReference type="EMBL" id="JADCKL010000011">
    <property type="protein sequence ID" value="MBE5063881.1"/>
    <property type="molecule type" value="Genomic_DNA"/>
</dbReference>
<keyword evidence="3" id="KW-0949">S-adenosyl-L-methionine</keyword>
<dbReference type="PROSITE" id="PS51918">
    <property type="entry name" value="RADICAL_SAM"/>
    <property type="match status" value="1"/>
</dbReference>
<dbReference type="InterPro" id="IPR013785">
    <property type="entry name" value="Aldolase_TIM"/>
</dbReference>
<dbReference type="PANTHER" id="PTHR43273">
    <property type="entry name" value="ANAEROBIC SULFATASE-MATURATING ENZYME HOMOLOG ASLB-RELATED"/>
    <property type="match status" value="1"/>
</dbReference>
<evidence type="ECO:0000256" key="5">
    <source>
        <dbReference type="ARBA" id="ARBA00023004"/>
    </source>
</evidence>
<dbReference type="PANTHER" id="PTHR43273:SF8">
    <property type="entry name" value="RADICAL SAM DOMAIN PROTEIN"/>
    <property type="match status" value="1"/>
</dbReference>
<keyword evidence="9" id="KW-1185">Reference proteome</keyword>
<dbReference type="SFLD" id="SFLDG01384">
    <property type="entry name" value="thioether_bond_formation_requi"/>
    <property type="match status" value="1"/>
</dbReference>
<dbReference type="NCBIfam" id="TIGR04068">
    <property type="entry name" value="rSAM_ocin_clost"/>
    <property type="match status" value="1"/>
</dbReference>
<name>A0ABR9RLL8_9FIRM</name>
<dbReference type="InterPro" id="IPR023867">
    <property type="entry name" value="Sulphatase_maturase_rSAM"/>
</dbReference>
<evidence type="ECO:0000256" key="4">
    <source>
        <dbReference type="ARBA" id="ARBA00022723"/>
    </source>
</evidence>
<dbReference type="SFLD" id="SFLDG01386">
    <property type="entry name" value="main_SPASM_domain-containing"/>
    <property type="match status" value="1"/>
</dbReference>
<dbReference type="RefSeq" id="WP_226395292.1">
    <property type="nucleotide sequence ID" value="NZ_JADCKL010000011.1"/>
</dbReference>
<keyword evidence="2" id="KW-0004">4Fe-4S</keyword>
<dbReference type="SUPFAM" id="SSF102114">
    <property type="entry name" value="Radical SAM enzymes"/>
    <property type="match status" value="1"/>
</dbReference>
<proteinExistence type="predicted"/>
<keyword evidence="5" id="KW-0408">Iron</keyword>
<sequence>MDIIFKGIKTPKNSYIYDRGRNAILAVSDSEYEELEQLQKGLVKEEDSKVLKKYQNEGFLCPNTVTKIEHPCSGVLGHYLRNHVEKLTLQVTQRCNLRCEYCIYSGNYDNRKHSNLDMSFETAKKAIDLYLCSSGEMEEYFVSFYGGEPLLNLKLIKQCVEYIKSKTVGKRINFAMTTNATLLNDEAVDYLRNEDFGIMVSLDGSKKEHDRHRKFQNGEGSFDLIQKNLKRIKEKNPDFFSKITYNSVMNPDSDYRSVKTYFETDELLNSAEILTNIVESENPGEKVKLSKDYLKIDKFDQLKLYLLMLKKIDEKDVSKLVLIRARYIIRKYQEIIKKAEIGSKCHHNGPCIPGTRRLFVNVQGKLFPCERVSETSSIMQLGNVEEGFEIEKVRKLLNVGKVTEDLCKNCWALLHCNQCIRNADGKDHLSRKLKMLYCPDTKRQAYFILKEICALRELGCTFERI</sequence>
<organism evidence="8 9">
    <name type="scientific">Claveliimonas monacensis</name>
    <dbReference type="NCBI Taxonomy" id="2779351"/>
    <lineage>
        <taxon>Bacteria</taxon>
        <taxon>Bacillati</taxon>
        <taxon>Bacillota</taxon>
        <taxon>Clostridia</taxon>
        <taxon>Lachnospirales</taxon>
        <taxon>Lachnospiraceae</taxon>
        <taxon>Claveliimonas</taxon>
    </lineage>
</organism>